<sequence>MIKRKLIIDCDAGVDDAFAIMLALSREDTEVIAITCVGGNTSLDQVCINVMKTLECCQRTDIPVFKGAGKPLIAKHEPSASHFHGYDGLGDSSNLKTPDMSLLQKEHAVDALIRLANDDVTLVALGPLTNLALASRLDPDFSKRLRKTVIMGGNCEAKGNDGKPCAEFNFHSDPEAAFVTLNEFECPLSLVTWEICLKHYFEWEFFEKLTSQASNKSKFLKSISKLSADFYKQRKDGFGYHYVCCDLLAMGVAVQPDIVTRQALVHATVELNGHYTTGQMAVDWLGALSRPPTMKLVQEVDMAKYSEMVMSSVM</sequence>
<comment type="similarity">
    <text evidence="1">Belongs to the IUNH family.</text>
</comment>
<feature type="domain" description="Inosine/uridine-preferring nucleoside hydrolase" evidence="2">
    <location>
        <begin position="6"/>
        <end position="305"/>
    </location>
</feature>
<dbReference type="Pfam" id="PF01156">
    <property type="entry name" value="IU_nuc_hydro"/>
    <property type="match status" value="1"/>
</dbReference>
<reference evidence="3 4" key="1">
    <citation type="journal article" date="2007" name="Science">
        <title>Sea anemone genome reveals ancestral eumetazoan gene repertoire and genomic organization.</title>
        <authorList>
            <person name="Putnam N.H."/>
            <person name="Srivastava M."/>
            <person name="Hellsten U."/>
            <person name="Dirks B."/>
            <person name="Chapman J."/>
            <person name="Salamov A."/>
            <person name="Terry A."/>
            <person name="Shapiro H."/>
            <person name="Lindquist E."/>
            <person name="Kapitonov V.V."/>
            <person name="Jurka J."/>
            <person name="Genikhovich G."/>
            <person name="Grigoriev I.V."/>
            <person name="Lucas S.M."/>
            <person name="Steele R.E."/>
            <person name="Finnerty J.R."/>
            <person name="Technau U."/>
            <person name="Martindale M.Q."/>
            <person name="Rokhsar D.S."/>
        </authorList>
    </citation>
    <scope>NUCLEOTIDE SEQUENCE [LARGE SCALE GENOMIC DNA]</scope>
    <source>
        <strain evidence="4">CH2 X CH6</strain>
    </source>
</reference>
<dbReference type="EMBL" id="DS469569">
    <property type="protein sequence ID" value="EDO42061.1"/>
    <property type="molecule type" value="Genomic_DNA"/>
</dbReference>
<dbReference type="OrthoDB" id="432381at2759"/>
<protein>
    <recommendedName>
        <fullName evidence="2">Inosine/uridine-preferring nucleoside hydrolase domain-containing protein</fullName>
    </recommendedName>
</protein>
<dbReference type="InterPro" id="IPR036452">
    <property type="entry name" value="Ribo_hydro-like"/>
</dbReference>
<gene>
    <name evidence="3" type="ORF">NEMVEDRAFT_v1g236873</name>
</gene>
<evidence type="ECO:0000313" key="3">
    <source>
        <dbReference type="EMBL" id="EDO42061.1"/>
    </source>
</evidence>
<dbReference type="InParanoid" id="A7S2K9"/>
<dbReference type="KEGG" id="nve:5513902"/>
<dbReference type="SUPFAM" id="SSF53590">
    <property type="entry name" value="Nucleoside hydrolase"/>
    <property type="match status" value="1"/>
</dbReference>
<dbReference type="GO" id="GO:0016799">
    <property type="term" value="F:hydrolase activity, hydrolyzing N-glycosyl compounds"/>
    <property type="evidence" value="ECO:0007669"/>
    <property type="project" value="InterPro"/>
</dbReference>
<dbReference type="CDD" id="cd02649">
    <property type="entry name" value="nuc_hydro_CeIAG"/>
    <property type="match status" value="1"/>
</dbReference>
<accession>A7S2K9</accession>
<dbReference type="STRING" id="45351.A7S2K9"/>
<dbReference type="PhylomeDB" id="A7S2K9"/>
<dbReference type="AlphaFoldDB" id="A7S2K9"/>
<evidence type="ECO:0000256" key="1">
    <source>
        <dbReference type="ARBA" id="ARBA00009176"/>
    </source>
</evidence>
<evidence type="ECO:0000259" key="2">
    <source>
        <dbReference type="Pfam" id="PF01156"/>
    </source>
</evidence>
<dbReference type="Proteomes" id="UP000001593">
    <property type="component" value="Unassembled WGS sequence"/>
</dbReference>
<dbReference type="eggNOG" id="KOG2938">
    <property type="taxonomic scope" value="Eukaryota"/>
</dbReference>
<dbReference type="HOGENOM" id="CLU_036838_11_0_1"/>
<keyword evidence="4" id="KW-1185">Reference proteome</keyword>
<dbReference type="InterPro" id="IPR052775">
    <property type="entry name" value="IUN_hydrolase"/>
</dbReference>
<dbReference type="PANTHER" id="PTHR46190">
    <property type="entry name" value="SI:CH211-201H21.5-RELATED"/>
    <property type="match status" value="1"/>
</dbReference>
<dbReference type="OMA" id="NEYTCPT"/>
<proteinExistence type="inferred from homology"/>
<dbReference type="Gene3D" id="3.90.245.10">
    <property type="entry name" value="Ribonucleoside hydrolase-like"/>
    <property type="match status" value="1"/>
</dbReference>
<dbReference type="PANTHER" id="PTHR46190:SF1">
    <property type="entry name" value="SI:CH211-201H21.5"/>
    <property type="match status" value="1"/>
</dbReference>
<evidence type="ECO:0000313" key="4">
    <source>
        <dbReference type="Proteomes" id="UP000001593"/>
    </source>
</evidence>
<name>A7S2K9_NEMVE</name>
<dbReference type="InterPro" id="IPR001910">
    <property type="entry name" value="Inosine/uridine_hydrolase_dom"/>
</dbReference>
<organism evidence="3 4">
    <name type="scientific">Nematostella vectensis</name>
    <name type="common">Starlet sea anemone</name>
    <dbReference type="NCBI Taxonomy" id="45351"/>
    <lineage>
        <taxon>Eukaryota</taxon>
        <taxon>Metazoa</taxon>
        <taxon>Cnidaria</taxon>
        <taxon>Anthozoa</taxon>
        <taxon>Hexacorallia</taxon>
        <taxon>Actiniaria</taxon>
        <taxon>Edwardsiidae</taxon>
        <taxon>Nematostella</taxon>
    </lineage>
</organism>